<keyword evidence="5 8" id="KW-0732">Signal</keyword>
<evidence type="ECO:0000256" key="3">
    <source>
        <dbReference type="ARBA" id="ARBA00022452"/>
    </source>
</evidence>
<protein>
    <recommendedName>
        <fullName evidence="11">Hemin receptor</fullName>
    </recommendedName>
</protein>
<dbReference type="EMBL" id="AEXO01000069">
    <property type="protein sequence ID" value="EGC86213.1"/>
    <property type="molecule type" value="Genomic_DNA"/>
</dbReference>
<evidence type="ECO:0000256" key="1">
    <source>
        <dbReference type="ARBA" id="ARBA00004571"/>
    </source>
</evidence>
<dbReference type="SUPFAM" id="SSF56935">
    <property type="entry name" value="Porins"/>
    <property type="match status" value="1"/>
</dbReference>
<comment type="similarity">
    <text evidence="2">Belongs to the OmpP1/FadL family.</text>
</comment>
<sequence>MIMKSKYIFFAVSLLAAMSANAQETYENAKLTGEDLNGTARYVGMGGAMEALGADISTIGTNPAGLGLFRHSNISISGGLLIQANGREFANGNKTNPSFDQIGGVYTTRTGQKSFLNFGFNYHKGKNFDYILNASGALNGSSQNKQSYLKGALGNEGDGGFKVRPNPKANNENIGYVNATSNDPAYTWSQADYLYWNTLIPDVNQGGRAYAYDGQSYDFNRAQTGYISNYDFSVSGNINDRVYLGLTLGLKDVHYKAYSEYVEMWTGDLGGVRYANDQKITGSGFDVTAGVIVRPVAESPFRVGAYVKTPTWYDLTTENYTSINYSLKPGAGGTYSQGKIGNTYNYKIWTPWKFGFSLGHTVGNYLALGASYEYEDYSRINSRINDGGYYDYYYDEYYDSSSPDKKMNSHTKKALKGVSTLKLGIEYKPVSNLALRAGYNYVSAAYGNEAQKGTTVPSLGTSYTSTTDYTNWKAINRFTLGLGYQIQKFNIDLAYQYSAQEGDFYPFSSMKNIPVPTTDAATGKTTNVLVSNVATGTKIKNNRSQLLLTLGYRF</sequence>
<evidence type="ECO:0000313" key="9">
    <source>
        <dbReference type="EMBL" id="EGC86213.1"/>
    </source>
</evidence>
<dbReference type="Gene3D" id="2.40.160.60">
    <property type="entry name" value="Outer membrane protein transport protein (OMPP1/FadL/TodX)"/>
    <property type="match status" value="1"/>
</dbReference>
<evidence type="ECO:0000256" key="2">
    <source>
        <dbReference type="ARBA" id="ARBA00008163"/>
    </source>
</evidence>
<dbReference type="GO" id="GO:0009279">
    <property type="term" value="C:cell outer membrane"/>
    <property type="evidence" value="ECO:0007669"/>
    <property type="project" value="UniProtKB-SubCell"/>
</dbReference>
<dbReference type="Proteomes" id="UP000003155">
    <property type="component" value="Unassembled WGS sequence"/>
</dbReference>
<keyword evidence="10" id="KW-1185">Reference proteome</keyword>
<dbReference type="InterPro" id="IPR005017">
    <property type="entry name" value="OMPP1/FadL/TodX"/>
</dbReference>
<comment type="subcellular location">
    <subcellularLocation>
        <location evidence="1">Cell outer membrane</location>
        <topology evidence="1">Multi-pass membrane protein</topology>
    </subcellularLocation>
</comment>
<dbReference type="GO" id="GO:0015483">
    <property type="term" value="F:long-chain fatty acid transporting porin activity"/>
    <property type="evidence" value="ECO:0007669"/>
    <property type="project" value="TreeGrafter"/>
</dbReference>
<accession>F0H7H5</accession>
<feature type="chain" id="PRO_5003253133" description="Hemin receptor" evidence="8">
    <location>
        <begin position="23"/>
        <end position="554"/>
    </location>
</feature>
<evidence type="ECO:0000256" key="7">
    <source>
        <dbReference type="ARBA" id="ARBA00023237"/>
    </source>
</evidence>
<keyword evidence="4" id="KW-0812">Transmembrane</keyword>
<keyword evidence="6" id="KW-0472">Membrane</keyword>
<dbReference type="AlphaFoldDB" id="F0H7H5"/>
<keyword evidence="3" id="KW-1134">Transmembrane beta strand</keyword>
<dbReference type="PANTHER" id="PTHR35093:SF8">
    <property type="entry name" value="OUTER MEMBRANE PROTEIN NMB0088-RELATED"/>
    <property type="match status" value="1"/>
</dbReference>
<evidence type="ECO:0000256" key="4">
    <source>
        <dbReference type="ARBA" id="ARBA00022692"/>
    </source>
</evidence>
<feature type="signal peptide" evidence="8">
    <location>
        <begin position="1"/>
        <end position="22"/>
    </location>
</feature>
<evidence type="ECO:0000256" key="8">
    <source>
        <dbReference type="SAM" id="SignalP"/>
    </source>
</evidence>
<reference evidence="9 10" key="1">
    <citation type="submission" date="2011-02" db="EMBL/GenBank/DDBJ databases">
        <authorList>
            <person name="Durkin A.S."/>
            <person name="Madupu R."/>
            <person name="Torralba M."/>
            <person name="Gillis M."/>
            <person name="Methe B."/>
            <person name="Sutton G."/>
            <person name="Nelson K.E."/>
        </authorList>
    </citation>
    <scope>NUCLEOTIDE SEQUENCE [LARGE SCALE GENOMIC DNA]</scope>
    <source>
        <strain evidence="9 10">CRIS 18C-A</strain>
    </source>
</reference>
<evidence type="ECO:0000313" key="10">
    <source>
        <dbReference type="Proteomes" id="UP000003155"/>
    </source>
</evidence>
<gene>
    <name evidence="9" type="ORF">HMPREF9303_1390</name>
</gene>
<evidence type="ECO:0008006" key="11">
    <source>
        <dbReference type="Google" id="ProtNLM"/>
    </source>
</evidence>
<comment type="caution">
    <text evidence="9">The sequence shown here is derived from an EMBL/GenBank/DDBJ whole genome shotgun (WGS) entry which is preliminary data.</text>
</comment>
<evidence type="ECO:0000256" key="5">
    <source>
        <dbReference type="ARBA" id="ARBA00022729"/>
    </source>
</evidence>
<evidence type="ECO:0000256" key="6">
    <source>
        <dbReference type="ARBA" id="ARBA00023136"/>
    </source>
</evidence>
<name>F0H7H5_9BACT</name>
<proteinExistence type="inferred from homology"/>
<keyword evidence="7" id="KW-0998">Cell outer membrane</keyword>
<organism evidence="9 10">
    <name type="scientific">Prevotella denticola CRIS 18C-A</name>
    <dbReference type="NCBI Taxonomy" id="944557"/>
    <lineage>
        <taxon>Bacteria</taxon>
        <taxon>Pseudomonadati</taxon>
        <taxon>Bacteroidota</taxon>
        <taxon>Bacteroidia</taxon>
        <taxon>Bacteroidales</taxon>
        <taxon>Prevotellaceae</taxon>
        <taxon>Prevotella</taxon>
    </lineage>
</organism>
<dbReference type="PANTHER" id="PTHR35093">
    <property type="entry name" value="OUTER MEMBRANE PROTEIN NMB0088-RELATED"/>
    <property type="match status" value="1"/>
</dbReference>